<evidence type="ECO:0000256" key="8">
    <source>
        <dbReference type="ARBA" id="ARBA00023053"/>
    </source>
</evidence>
<keyword evidence="14" id="KW-0997">Cell inner membrane</keyword>
<dbReference type="PANTHER" id="PTHR48086:SF3">
    <property type="entry name" value="SODIUM_PROLINE SYMPORTER"/>
    <property type="match status" value="1"/>
</dbReference>
<comment type="subcellular location">
    <subcellularLocation>
        <location evidence="14">Cell inner membrane</location>
        <topology evidence="14">Multi-pass membrane protein</topology>
    </subcellularLocation>
    <subcellularLocation>
        <location evidence="1">Cell membrane</location>
        <topology evidence="1">Multi-pass membrane protein</topology>
    </subcellularLocation>
</comment>
<feature type="transmembrane region" description="Helical" evidence="14">
    <location>
        <begin position="246"/>
        <end position="267"/>
    </location>
</feature>
<keyword evidence="6 14" id="KW-0769">Symport</keyword>
<sequence>MILTTFVLFLLVFFAVGLSSYWASRKTTSDYLVAGKNMSPALVGLSAVATNNSGFMFIGMIGATYSMGLSSIWIMVGWIFGDWLAQRHTVPVIQDIGHKRQVHSFSGLLTYWILQNGTSSQLEQQDDSNRPARRFRQIVGLFTVVFLTVYAAAQLKAGSKATEVLLDWSPETGVILSAIMIFFYSMAGGLRASIWTDVAQSIVMLSGMALMVVFGVQAVGGPIVFWQALHGVSGSYVAWFPQGFGFIEAGLFVLGWVAGGMGVLGQPHIIIRFMTLSKDYTAKQMQRYYYGWFIIFYGLTILAGLVSRILMPELTSFDAELALPSLAEQLMPEIFVGLILAALFAATMSTVDSLVLSCSAALSRDLTRQPIESLFLTKVATAFILLAALSLALSNNQTVFSLVLDAWGWLGSAFAPLMLWLAWGRRITLGWAMASMLFGMMVFAVFAYGGLLSQIYSITFGFIGGFAVLIFSQSAGKRRSI</sequence>
<dbReference type="CDD" id="cd11475">
    <property type="entry name" value="SLC5sbd_PutP"/>
    <property type="match status" value="1"/>
</dbReference>
<evidence type="ECO:0000256" key="9">
    <source>
        <dbReference type="ARBA" id="ARBA00023065"/>
    </source>
</evidence>
<evidence type="ECO:0000256" key="11">
    <source>
        <dbReference type="ARBA" id="ARBA00023201"/>
    </source>
</evidence>
<dbReference type="PROSITE" id="PS50283">
    <property type="entry name" value="NA_SOLUT_SYMP_3"/>
    <property type="match status" value="1"/>
</dbReference>
<feature type="transmembrane region" description="Helical" evidence="14">
    <location>
        <begin position="334"/>
        <end position="362"/>
    </location>
</feature>
<dbReference type="RefSeq" id="WP_237262191.1">
    <property type="nucleotide sequence ID" value="NZ_AP024202.1"/>
</dbReference>
<dbReference type="InterPro" id="IPR050277">
    <property type="entry name" value="Sodium:Solute_Symporter"/>
</dbReference>
<evidence type="ECO:0000256" key="13">
    <source>
        <dbReference type="RuleBase" id="RU362091"/>
    </source>
</evidence>
<dbReference type="Proteomes" id="UP001054820">
    <property type="component" value="Chromosome"/>
</dbReference>
<reference evidence="15" key="1">
    <citation type="journal article" date="2022" name="Arch. Microbiol.">
        <title>Thiomicrorhabdus immobilis sp. nov., a mesophilic sulfur-oxidizing bacterium isolated from sediment of a brackish lake in northern Japan.</title>
        <authorList>
            <person name="Kojima H."/>
            <person name="Mochizuki J."/>
            <person name="Kanda M."/>
            <person name="Watanabe T."/>
            <person name="Fukui M."/>
        </authorList>
    </citation>
    <scope>NUCLEOTIDE SEQUENCE</scope>
    <source>
        <strain evidence="15">Am19</strain>
    </source>
</reference>
<keyword evidence="5 14" id="KW-0812">Transmembrane</keyword>
<evidence type="ECO:0000256" key="7">
    <source>
        <dbReference type="ARBA" id="ARBA00022989"/>
    </source>
</evidence>
<feature type="transmembrane region" description="Helical" evidence="14">
    <location>
        <begin position="55"/>
        <end position="80"/>
    </location>
</feature>
<keyword evidence="4" id="KW-1003">Cell membrane</keyword>
<accession>A0ABM7MAW0</accession>
<organism evidence="15 16">
    <name type="scientific">Thiomicrorhabdus immobilis</name>
    <dbReference type="NCBI Taxonomy" id="2791037"/>
    <lineage>
        <taxon>Bacteria</taxon>
        <taxon>Pseudomonadati</taxon>
        <taxon>Pseudomonadota</taxon>
        <taxon>Gammaproteobacteria</taxon>
        <taxon>Thiotrichales</taxon>
        <taxon>Piscirickettsiaceae</taxon>
        <taxon>Thiomicrorhabdus</taxon>
    </lineage>
</organism>
<evidence type="ECO:0000256" key="14">
    <source>
        <dbReference type="RuleBase" id="RU366012"/>
    </source>
</evidence>
<dbReference type="Gene3D" id="1.20.1730.10">
    <property type="entry name" value="Sodium/glucose cotransporter"/>
    <property type="match status" value="1"/>
</dbReference>
<keyword evidence="7 14" id="KW-1133">Transmembrane helix</keyword>
<feature type="transmembrane region" description="Helical" evidence="14">
    <location>
        <begin position="399"/>
        <end position="422"/>
    </location>
</feature>
<dbReference type="EMBL" id="AP024202">
    <property type="protein sequence ID" value="BCN92492.1"/>
    <property type="molecule type" value="Genomic_DNA"/>
</dbReference>
<evidence type="ECO:0000256" key="5">
    <source>
        <dbReference type="ARBA" id="ARBA00022692"/>
    </source>
</evidence>
<keyword evidence="10 14" id="KW-0472">Membrane</keyword>
<gene>
    <name evidence="15" type="primary">putP</name>
    <name evidence="15" type="ORF">THMIRHAM_02770</name>
</gene>
<comment type="catalytic activity">
    <reaction evidence="12">
        <text>L-proline(in) + Na(+)(in) = L-proline(out) + Na(+)(out)</text>
        <dbReference type="Rhea" id="RHEA:28967"/>
        <dbReference type="ChEBI" id="CHEBI:29101"/>
        <dbReference type="ChEBI" id="CHEBI:60039"/>
    </reaction>
</comment>
<dbReference type="PANTHER" id="PTHR48086">
    <property type="entry name" value="SODIUM/PROLINE SYMPORTER-RELATED"/>
    <property type="match status" value="1"/>
</dbReference>
<keyword evidence="16" id="KW-1185">Reference proteome</keyword>
<evidence type="ECO:0000313" key="15">
    <source>
        <dbReference type="EMBL" id="BCN92492.1"/>
    </source>
</evidence>
<dbReference type="InterPro" id="IPR001734">
    <property type="entry name" value="Na/solute_symporter"/>
</dbReference>
<feature type="transmembrane region" description="Helical" evidence="14">
    <location>
        <begin position="429"/>
        <end position="449"/>
    </location>
</feature>
<evidence type="ECO:0000256" key="3">
    <source>
        <dbReference type="ARBA" id="ARBA00022448"/>
    </source>
</evidence>
<keyword evidence="11 14" id="KW-0739">Sodium transport</keyword>
<comment type="function">
    <text evidence="14">Catalyzes the sodium-dependent uptake of extracellular L-proline.</text>
</comment>
<evidence type="ECO:0000256" key="10">
    <source>
        <dbReference type="ARBA" id="ARBA00023136"/>
    </source>
</evidence>
<feature type="transmembrane region" description="Helical" evidence="14">
    <location>
        <begin position="455"/>
        <end position="472"/>
    </location>
</feature>
<keyword evidence="14" id="KW-0029">Amino-acid transport</keyword>
<dbReference type="InterPro" id="IPR038377">
    <property type="entry name" value="Na/Glc_symporter_sf"/>
</dbReference>
<evidence type="ECO:0000256" key="1">
    <source>
        <dbReference type="ARBA" id="ARBA00004651"/>
    </source>
</evidence>
<proteinExistence type="inferred from homology"/>
<feature type="transmembrane region" description="Helical" evidence="14">
    <location>
        <begin position="288"/>
        <end position="311"/>
    </location>
</feature>
<evidence type="ECO:0000256" key="6">
    <source>
        <dbReference type="ARBA" id="ARBA00022847"/>
    </source>
</evidence>
<name>A0ABM7MAW0_9GAMM</name>
<keyword evidence="3 14" id="KW-0813">Transport</keyword>
<keyword evidence="9 14" id="KW-0406">Ion transport</keyword>
<protein>
    <recommendedName>
        <fullName evidence="14">Sodium/proline symporter</fullName>
    </recommendedName>
    <alternativeName>
        <fullName evidence="14">Proline permease</fullName>
    </alternativeName>
</protein>
<evidence type="ECO:0000256" key="12">
    <source>
        <dbReference type="ARBA" id="ARBA00033708"/>
    </source>
</evidence>
<keyword evidence="8 14" id="KW-0915">Sodium</keyword>
<evidence type="ECO:0000256" key="2">
    <source>
        <dbReference type="ARBA" id="ARBA00006434"/>
    </source>
</evidence>
<comment type="caution">
    <text evidence="14">Lacks conserved residue(s) required for the propagation of feature annotation.</text>
</comment>
<dbReference type="Pfam" id="PF00474">
    <property type="entry name" value="SSF"/>
    <property type="match status" value="1"/>
</dbReference>
<evidence type="ECO:0000256" key="4">
    <source>
        <dbReference type="ARBA" id="ARBA00022475"/>
    </source>
</evidence>
<feature type="transmembrane region" description="Helical" evidence="14">
    <location>
        <begin position="173"/>
        <end position="190"/>
    </location>
</feature>
<evidence type="ECO:0000313" key="16">
    <source>
        <dbReference type="Proteomes" id="UP001054820"/>
    </source>
</evidence>
<feature type="transmembrane region" description="Helical" evidence="14">
    <location>
        <begin position="374"/>
        <end position="393"/>
    </location>
</feature>
<comment type="similarity">
    <text evidence="2 13">Belongs to the sodium:solute symporter (SSF) (TC 2.A.21) family.</text>
</comment>
<dbReference type="InterPro" id="IPR011851">
    <property type="entry name" value="Na/Pro_symporter"/>
</dbReference>
<feature type="transmembrane region" description="Helical" evidence="14">
    <location>
        <begin position="135"/>
        <end position="153"/>
    </location>
</feature>
<feature type="transmembrane region" description="Helical" evidence="14">
    <location>
        <begin position="202"/>
        <end position="226"/>
    </location>
</feature>